<keyword evidence="2" id="KW-0472">Membrane</keyword>
<reference evidence="3 4" key="1">
    <citation type="submission" date="2023-09" db="EMBL/GenBank/DDBJ databases">
        <title>Aquirufa genomes.</title>
        <authorList>
            <person name="Pitt A."/>
        </authorList>
    </citation>
    <scope>NUCLEOTIDE SEQUENCE [LARGE SCALE GENOMIC DNA]</scope>
    <source>
        <strain evidence="3 4">LEOWEIH-7C</strain>
    </source>
</reference>
<dbReference type="EMBL" id="JAVNWW010000001">
    <property type="protein sequence ID" value="MDU0807485.1"/>
    <property type="molecule type" value="Genomic_DNA"/>
</dbReference>
<accession>A0ABU3TNP4</accession>
<feature type="coiled-coil region" evidence="1">
    <location>
        <begin position="1"/>
        <end position="28"/>
    </location>
</feature>
<dbReference type="Proteomes" id="UP001249959">
    <property type="component" value="Unassembled WGS sequence"/>
</dbReference>
<sequence length="109" mass="11831">MSQIQNKKAQLEAEAANYEDKIGESIADIKQVAKEKGTQILVAGAVVAGAYLLYSLFSGSDKSEKKSEKKESSFLANALTSYAVGIALSLAKDQLVDYLRKLEEESVKK</sequence>
<evidence type="ECO:0000313" key="3">
    <source>
        <dbReference type="EMBL" id="MDU0807485.1"/>
    </source>
</evidence>
<keyword evidence="2" id="KW-0812">Transmembrane</keyword>
<proteinExistence type="predicted"/>
<dbReference type="RefSeq" id="WP_315577358.1">
    <property type="nucleotide sequence ID" value="NZ_JARDXH010000007.1"/>
</dbReference>
<evidence type="ECO:0000256" key="1">
    <source>
        <dbReference type="SAM" id="Coils"/>
    </source>
</evidence>
<evidence type="ECO:0008006" key="5">
    <source>
        <dbReference type="Google" id="ProtNLM"/>
    </source>
</evidence>
<evidence type="ECO:0000256" key="2">
    <source>
        <dbReference type="SAM" id="Phobius"/>
    </source>
</evidence>
<feature type="transmembrane region" description="Helical" evidence="2">
    <location>
        <begin position="72"/>
        <end position="91"/>
    </location>
</feature>
<feature type="transmembrane region" description="Helical" evidence="2">
    <location>
        <begin position="40"/>
        <end position="60"/>
    </location>
</feature>
<keyword evidence="4" id="KW-1185">Reference proteome</keyword>
<protein>
    <recommendedName>
        <fullName evidence="5">DUF883 family protein</fullName>
    </recommendedName>
</protein>
<evidence type="ECO:0000313" key="4">
    <source>
        <dbReference type="Proteomes" id="UP001249959"/>
    </source>
</evidence>
<comment type="caution">
    <text evidence="3">The sequence shown here is derived from an EMBL/GenBank/DDBJ whole genome shotgun (WGS) entry which is preliminary data.</text>
</comment>
<organism evidence="3 4">
    <name type="scientific">Aquirufa regiilacus</name>
    <dbReference type="NCBI Taxonomy" id="3024868"/>
    <lineage>
        <taxon>Bacteria</taxon>
        <taxon>Pseudomonadati</taxon>
        <taxon>Bacteroidota</taxon>
        <taxon>Cytophagia</taxon>
        <taxon>Cytophagales</taxon>
        <taxon>Flectobacillaceae</taxon>
        <taxon>Aquirufa</taxon>
    </lineage>
</organism>
<name>A0ABU3TNP4_9BACT</name>
<keyword evidence="1" id="KW-0175">Coiled coil</keyword>
<gene>
    <name evidence="3" type="ORF">PQG45_00395</name>
</gene>
<keyword evidence="2" id="KW-1133">Transmembrane helix</keyword>